<name>A0A7L4PAB8_9CREN</name>
<evidence type="ECO:0000313" key="2">
    <source>
        <dbReference type="Proteomes" id="UP000554766"/>
    </source>
</evidence>
<dbReference type="GeneID" id="5056253"/>
<dbReference type="Proteomes" id="UP000554766">
    <property type="component" value="Unassembled WGS sequence"/>
</dbReference>
<sequence>MEPDVSRAMLKRVEELEQLSAGIAEHHPYWPALHFNLALLRRLLEKWHDDFTQEEHEELVLLAEKVLDSVKRIQPRQ</sequence>
<dbReference type="OMA" id="EHHPYWP"/>
<protein>
    <submittedName>
        <fullName evidence="1">Uncharacterized protein</fullName>
    </submittedName>
</protein>
<evidence type="ECO:0000313" key="1">
    <source>
        <dbReference type="EMBL" id="NYR15811.1"/>
    </source>
</evidence>
<dbReference type="EMBL" id="JAAVJF010000003">
    <property type="protein sequence ID" value="NYR15811.1"/>
    <property type="molecule type" value="Genomic_DNA"/>
</dbReference>
<keyword evidence="2" id="KW-1185">Reference proteome</keyword>
<reference evidence="1 2" key="1">
    <citation type="journal article" date="2020" name="Nat. Commun.">
        <title>The structures of two archaeal type IV pili illuminate evolutionary relationships.</title>
        <authorList>
            <person name="Wang F."/>
            <person name="Baquero D.P."/>
            <person name="Su Z."/>
            <person name="Beltran L.C."/>
            <person name="Prangishvili D."/>
            <person name="Krupovic M."/>
            <person name="Egelman E.H."/>
        </authorList>
    </citation>
    <scope>NUCLEOTIDE SEQUENCE [LARGE SCALE GENOMIC DNA]</scope>
    <source>
        <strain evidence="1 2">2GA</strain>
    </source>
</reference>
<organism evidence="1 2">
    <name type="scientific">Pyrobaculum arsenaticum</name>
    <dbReference type="NCBI Taxonomy" id="121277"/>
    <lineage>
        <taxon>Archaea</taxon>
        <taxon>Thermoproteota</taxon>
        <taxon>Thermoprotei</taxon>
        <taxon>Thermoproteales</taxon>
        <taxon>Thermoproteaceae</taxon>
        <taxon>Pyrobaculum</taxon>
    </lineage>
</organism>
<dbReference type="RefSeq" id="WP_011899732.1">
    <property type="nucleotide sequence ID" value="NZ_JAAVJF010000003.1"/>
</dbReference>
<comment type="caution">
    <text evidence="1">The sequence shown here is derived from an EMBL/GenBank/DDBJ whole genome shotgun (WGS) entry which is preliminary data.</text>
</comment>
<proteinExistence type="predicted"/>
<gene>
    <name evidence="1" type="ORF">HC235_07650</name>
</gene>
<dbReference type="AlphaFoldDB" id="A0A7L4PAB8"/>
<accession>A0A7L4PAB8</accession>